<dbReference type="InterPro" id="IPR047854">
    <property type="entry name" value="RFC_lid"/>
</dbReference>
<dbReference type="Pfam" id="PF08542">
    <property type="entry name" value="Rep_fac_C"/>
    <property type="match status" value="1"/>
</dbReference>
<dbReference type="InterPro" id="IPR003959">
    <property type="entry name" value="ATPase_AAA_core"/>
</dbReference>
<protein>
    <recommendedName>
        <fullName evidence="7">AAA+ ATPase domain-containing protein</fullName>
    </recommendedName>
</protein>
<dbReference type="PANTHER" id="PTHR11669">
    <property type="entry name" value="REPLICATION FACTOR C / DNA POLYMERASE III GAMMA-TAU SUBUNIT"/>
    <property type="match status" value="1"/>
</dbReference>
<dbReference type="EMBL" id="CAKLCB010000392">
    <property type="protein sequence ID" value="CAH0522606.1"/>
    <property type="molecule type" value="Genomic_DNA"/>
</dbReference>
<dbReference type="NCBIfam" id="NF001679">
    <property type="entry name" value="PRK00440.1"/>
    <property type="match status" value="1"/>
</dbReference>
<feature type="domain" description="AAA+ ATPase" evidence="7">
    <location>
        <begin position="65"/>
        <end position="192"/>
    </location>
</feature>
<dbReference type="InterPro" id="IPR027417">
    <property type="entry name" value="P-loop_NTPase"/>
</dbReference>
<name>A0ABN8DD81_9STRA</name>
<comment type="subcellular location">
    <subcellularLocation>
        <location evidence="1">Nucleus</location>
    </subcellularLocation>
</comment>
<sequence length="355" mass="40039">MSDVEMKSMDETETDDVPVFEGISSRNRSTESWPWVEKYRPSSLDDLIAHQEIISTLNRLIDAHKLPHLLFYGPPGTGKTSMILAAARRLYGKNCGSMVLELNASDDRGIDVVRNQIKEFAGTKKLFSQGVKLIILDEADSMTNDAQFSLRRVIEKYTKNARFCLICNYVSKIIPALQSRCTRFRFAPLSESQVSDRVKHIAKLENLKMTEGGFKAILRLGQGDMRRILNILQATSMAHDVVNEANVYMCTGNPLPKDIELVTHWLFNESFATAVHKCAEMQKLKGYATSDILQDVYRYTTELELPPGCRMYLYDELAKLEHRLSNGTTEELQLASLVAVYAIAREQMSRAVAGA</sequence>
<evidence type="ECO:0000256" key="6">
    <source>
        <dbReference type="ARBA" id="ARBA00023242"/>
    </source>
</evidence>
<evidence type="ECO:0000313" key="8">
    <source>
        <dbReference type="EMBL" id="CAH0522606.1"/>
    </source>
</evidence>
<dbReference type="SUPFAM" id="SSF48019">
    <property type="entry name" value="post-AAA+ oligomerization domain-like"/>
    <property type="match status" value="1"/>
</dbReference>
<dbReference type="Gene3D" id="3.40.50.300">
    <property type="entry name" value="P-loop containing nucleotide triphosphate hydrolases"/>
    <property type="match status" value="1"/>
</dbReference>
<dbReference type="Gene3D" id="1.10.8.60">
    <property type="match status" value="1"/>
</dbReference>
<dbReference type="Pfam" id="PF00004">
    <property type="entry name" value="AAA"/>
    <property type="match status" value="1"/>
</dbReference>
<keyword evidence="6" id="KW-0539">Nucleus</keyword>
<keyword evidence="4" id="KW-0547">Nucleotide-binding</keyword>
<evidence type="ECO:0000256" key="2">
    <source>
        <dbReference type="ARBA" id="ARBA00005378"/>
    </source>
</evidence>
<evidence type="ECO:0000256" key="5">
    <source>
        <dbReference type="ARBA" id="ARBA00022840"/>
    </source>
</evidence>
<accession>A0ABN8DD81</accession>
<keyword evidence="3" id="KW-0235">DNA replication</keyword>
<dbReference type="CDD" id="cd00009">
    <property type="entry name" value="AAA"/>
    <property type="match status" value="1"/>
</dbReference>
<dbReference type="InterPro" id="IPR050238">
    <property type="entry name" value="DNA_Rep/Repair_Clamp_Loader"/>
</dbReference>
<evidence type="ECO:0000259" key="7">
    <source>
        <dbReference type="SMART" id="SM00382"/>
    </source>
</evidence>
<dbReference type="SUPFAM" id="SSF52540">
    <property type="entry name" value="P-loop containing nucleoside triphosphate hydrolases"/>
    <property type="match status" value="1"/>
</dbReference>
<evidence type="ECO:0000256" key="3">
    <source>
        <dbReference type="ARBA" id="ARBA00022705"/>
    </source>
</evidence>
<comment type="caution">
    <text evidence="8">The sequence shown here is derived from an EMBL/GenBank/DDBJ whole genome shotgun (WGS) entry which is preliminary data.</text>
</comment>
<dbReference type="Gene3D" id="1.20.272.10">
    <property type="match status" value="1"/>
</dbReference>
<dbReference type="InterPro" id="IPR003593">
    <property type="entry name" value="AAA+_ATPase"/>
</dbReference>
<reference evidence="8 9" key="1">
    <citation type="submission" date="2021-11" db="EMBL/GenBank/DDBJ databases">
        <authorList>
            <person name="Islam A."/>
            <person name="Islam S."/>
            <person name="Flora M.S."/>
            <person name="Rahman M."/>
            <person name="Ziaur R.M."/>
            <person name="Epstein J.H."/>
            <person name="Hassan M."/>
            <person name="Klassen M."/>
            <person name="Woodard K."/>
            <person name="Webb A."/>
            <person name="Webby R.J."/>
            <person name="El Zowalaty M.E."/>
        </authorList>
    </citation>
    <scope>NUCLEOTIDE SEQUENCE [LARGE SCALE GENOMIC DNA]</scope>
    <source>
        <strain evidence="8">Pbs1</strain>
    </source>
</reference>
<dbReference type="PANTHER" id="PTHR11669:SF9">
    <property type="entry name" value="REPLICATION FACTOR C SUBUNIT 5"/>
    <property type="match status" value="1"/>
</dbReference>
<dbReference type="InterPro" id="IPR013748">
    <property type="entry name" value="Rep_factorC_C"/>
</dbReference>
<comment type="similarity">
    <text evidence="2">Belongs to the activator 1 small subunits family.</text>
</comment>
<evidence type="ECO:0000256" key="4">
    <source>
        <dbReference type="ARBA" id="ARBA00022741"/>
    </source>
</evidence>
<dbReference type="InterPro" id="IPR008921">
    <property type="entry name" value="DNA_pol3_clamp-load_cplx_C"/>
</dbReference>
<evidence type="ECO:0000256" key="1">
    <source>
        <dbReference type="ARBA" id="ARBA00004123"/>
    </source>
</evidence>
<dbReference type="Proteomes" id="UP001158986">
    <property type="component" value="Unassembled WGS sequence"/>
</dbReference>
<keyword evidence="9" id="KW-1185">Reference proteome</keyword>
<keyword evidence="5" id="KW-0067">ATP-binding</keyword>
<organism evidence="8 9">
    <name type="scientific">Peronospora belbahrii</name>
    <dbReference type="NCBI Taxonomy" id="622444"/>
    <lineage>
        <taxon>Eukaryota</taxon>
        <taxon>Sar</taxon>
        <taxon>Stramenopiles</taxon>
        <taxon>Oomycota</taxon>
        <taxon>Peronosporomycetes</taxon>
        <taxon>Peronosporales</taxon>
        <taxon>Peronosporaceae</taxon>
        <taxon>Peronospora</taxon>
    </lineage>
</organism>
<proteinExistence type="inferred from homology"/>
<dbReference type="SMART" id="SM00382">
    <property type="entry name" value="AAA"/>
    <property type="match status" value="1"/>
</dbReference>
<evidence type="ECO:0000313" key="9">
    <source>
        <dbReference type="Proteomes" id="UP001158986"/>
    </source>
</evidence>
<gene>
    <name evidence="8" type="ORF">PBS001_LOCUS9031</name>
</gene>
<dbReference type="CDD" id="cd18140">
    <property type="entry name" value="HLD_clamp_RFC"/>
    <property type="match status" value="1"/>
</dbReference>